<keyword evidence="12" id="KW-1185">Reference proteome</keyword>
<evidence type="ECO:0000256" key="2">
    <source>
        <dbReference type="ARBA" id="ARBA00005236"/>
    </source>
</evidence>
<comment type="subcellular location">
    <subcellularLocation>
        <location evidence="1">Cell membrane</location>
        <topology evidence="1">Multi-pass membrane protein</topology>
    </subcellularLocation>
</comment>
<keyword evidence="11" id="KW-0449">Lipoprotein</keyword>
<dbReference type="GO" id="GO:0042953">
    <property type="term" value="P:lipoprotein transport"/>
    <property type="evidence" value="ECO:0007669"/>
    <property type="project" value="InterPro"/>
</dbReference>
<dbReference type="GO" id="GO:0098797">
    <property type="term" value="C:plasma membrane protein complex"/>
    <property type="evidence" value="ECO:0007669"/>
    <property type="project" value="TreeGrafter"/>
</dbReference>
<dbReference type="InterPro" id="IPR011926">
    <property type="entry name" value="LolE_gammaproteobact"/>
</dbReference>
<accession>A0A6M8U838</accession>
<evidence type="ECO:0000256" key="4">
    <source>
        <dbReference type="ARBA" id="ARBA00022475"/>
    </source>
</evidence>
<keyword evidence="5 8" id="KW-0812">Transmembrane</keyword>
<dbReference type="RefSeq" id="WP_173633788.1">
    <property type="nucleotide sequence ID" value="NZ_CP054212.1"/>
</dbReference>
<evidence type="ECO:0000259" key="9">
    <source>
        <dbReference type="Pfam" id="PF02687"/>
    </source>
</evidence>
<dbReference type="NCBIfam" id="TIGR02212">
    <property type="entry name" value="lolCE"/>
    <property type="match status" value="1"/>
</dbReference>
<dbReference type="Proteomes" id="UP000505325">
    <property type="component" value="Chromosome"/>
</dbReference>
<evidence type="ECO:0000256" key="1">
    <source>
        <dbReference type="ARBA" id="ARBA00004651"/>
    </source>
</evidence>
<feature type="domain" description="ABC3 transporter permease C-terminal" evidence="9">
    <location>
        <begin position="273"/>
        <end position="406"/>
    </location>
</feature>
<protein>
    <submittedName>
        <fullName evidence="11">Lipoprotein-releasing ABC transporter permease subunit LolE</fullName>
    </submittedName>
</protein>
<evidence type="ECO:0000256" key="5">
    <source>
        <dbReference type="ARBA" id="ARBA00022692"/>
    </source>
</evidence>
<evidence type="ECO:0000256" key="6">
    <source>
        <dbReference type="ARBA" id="ARBA00022989"/>
    </source>
</evidence>
<feature type="transmembrane region" description="Helical" evidence="8">
    <location>
        <begin position="269"/>
        <end position="293"/>
    </location>
</feature>
<dbReference type="GO" id="GO:0044874">
    <property type="term" value="P:lipoprotein localization to outer membrane"/>
    <property type="evidence" value="ECO:0007669"/>
    <property type="project" value="InterPro"/>
</dbReference>
<dbReference type="Pfam" id="PF12704">
    <property type="entry name" value="MacB_PCD"/>
    <property type="match status" value="1"/>
</dbReference>
<keyword evidence="4" id="KW-1003">Cell membrane</keyword>
<name>A0A6M8U838_9GAMM</name>
<dbReference type="PANTHER" id="PTHR30489">
    <property type="entry name" value="LIPOPROTEIN-RELEASING SYSTEM TRANSMEMBRANE PROTEIN LOLE"/>
    <property type="match status" value="1"/>
</dbReference>
<keyword evidence="3" id="KW-0813">Transport</keyword>
<proteinExistence type="inferred from homology"/>
<dbReference type="NCBIfam" id="NF008357">
    <property type="entry name" value="PRK11146.1"/>
    <property type="match status" value="1"/>
</dbReference>
<sequence>MASLSLLLGLRFSRGRRRGGMVSLISVISTVGIALGVAVLIVGLSAMNGFERELNNRILAVVPHGEIEPVNQPFNGWRQTIPRIEKVPGIAAAAPYVNFTGLVESGAKLQAIQVKGVDPQQETRLSALPRFVQNNAWSTFAPNKQQIIIGSGMAKSLNVQQGDWLTLMIPNSDGQNKLLQPKRIRLQISGILQLSGMLDHSLALVPLVDAQHYLDMGDNVTGIALKMNDPFSAGKLVRDAGEVTHAYVYIRSWIGTYGYMYRDIQMIRAIMYLAMVLVIGVACFNIVSTLVMAVKDKSSDIAVLRTLGAKDGLIRAIFVWYGLRAGLLGSVSGVVVGVLAALNLTAIIRVIERLIGHHFLSGDIYFIDFLPSELHWLDVISVLATAIVLSLLASWYPARRASRIDPARVLSGQ</sequence>
<feature type="domain" description="MacB-like periplasmic core" evidence="10">
    <location>
        <begin position="26"/>
        <end position="237"/>
    </location>
</feature>
<gene>
    <name evidence="11" type="ORF">PMPD1_1845</name>
</gene>
<dbReference type="KEGG" id="pmak:PMPD1_1845"/>
<dbReference type="Pfam" id="PF02687">
    <property type="entry name" value="FtsX"/>
    <property type="match status" value="1"/>
</dbReference>
<feature type="transmembrane region" description="Helical" evidence="8">
    <location>
        <begin position="376"/>
        <end position="398"/>
    </location>
</feature>
<dbReference type="InterPro" id="IPR003838">
    <property type="entry name" value="ABC3_permease_C"/>
</dbReference>
<evidence type="ECO:0000256" key="3">
    <source>
        <dbReference type="ARBA" id="ARBA00022448"/>
    </source>
</evidence>
<feature type="transmembrane region" description="Helical" evidence="8">
    <location>
        <begin position="25"/>
        <end position="47"/>
    </location>
</feature>
<evidence type="ECO:0000256" key="8">
    <source>
        <dbReference type="SAM" id="Phobius"/>
    </source>
</evidence>
<dbReference type="InterPro" id="IPR025857">
    <property type="entry name" value="MacB_PCD"/>
</dbReference>
<dbReference type="PANTHER" id="PTHR30489:SF0">
    <property type="entry name" value="LIPOPROTEIN-RELEASING SYSTEM TRANSMEMBRANE PROTEIN LOLE"/>
    <property type="match status" value="1"/>
</dbReference>
<feature type="transmembrane region" description="Helical" evidence="8">
    <location>
        <begin position="313"/>
        <end position="342"/>
    </location>
</feature>
<dbReference type="NCBIfam" id="TIGR02213">
    <property type="entry name" value="lolE_release"/>
    <property type="match status" value="1"/>
</dbReference>
<dbReference type="AlphaFoldDB" id="A0A6M8U838"/>
<evidence type="ECO:0000256" key="7">
    <source>
        <dbReference type="ARBA" id="ARBA00023136"/>
    </source>
</evidence>
<dbReference type="EMBL" id="CP054212">
    <property type="protein sequence ID" value="QKJ86795.1"/>
    <property type="molecule type" value="Genomic_DNA"/>
</dbReference>
<evidence type="ECO:0000313" key="11">
    <source>
        <dbReference type="EMBL" id="QKJ86795.1"/>
    </source>
</evidence>
<organism evidence="11 12">
    <name type="scientific">Paramixta manurensis</name>
    <dbReference type="NCBI Taxonomy" id="2740817"/>
    <lineage>
        <taxon>Bacteria</taxon>
        <taxon>Pseudomonadati</taxon>
        <taxon>Pseudomonadota</taxon>
        <taxon>Gammaproteobacteria</taxon>
        <taxon>Enterobacterales</taxon>
        <taxon>Erwiniaceae</taxon>
        <taxon>Paramixta</taxon>
    </lineage>
</organism>
<comment type="similarity">
    <text evidence="2">Belongs to the ABC-4 integral membrane protein family. LolC/E subfamily.</text>
</comment>
<keyword evidence="7 8" id="KW-0472">Membrane</keyword>
<dbReference type="InterPro" id="IPR011925">
    <property type="entry name" value="LolCE_TM"/>
</dbReference>
<reference evidence="11 12" key="1">
    <citation type="submission" date="2020-06" db="EMBL/GenBank/DDBJ databases">
        <title>Genome sequence of Paramixta manurensis strain PD-1.</title>
        <authorList>
            <person name="Lee C.W."/>
            <person name="Kim J."/>
        </authorList>
    </citation>
    <scope>NUCLEOTIDE SEQUENCE [LARGE SCALE GENOMIC DNA]</scope>
    <source>
        <strain evidence="11 12">PD-1</strain>
    </source>
</reference>
<evidence type="ECO:0000313" key="12">
    <source>
        <dbReference type="Proteomes" id="UP000505325"/>
    </source>
</evidence>
<dbReference type="InterPro" id="IPR051447">
    <property type="entry name" value="Lipoprotein-release_system"/>
</dbReference>
<evidence type="ECO:0000259" key="10">
    <source>
        <dbReference type="Pfam" id="PF12704"/>
    </source>
</evidence>
<keyword evidence="6 8" id="KW-1133">Transmembrane helix</keyword>